<sequence length="137" mass="15544">MLTVLVGLMVITSCKKEKLNENEASNQKLQGKWLVTNLKSTTLQNGKVVENEEKPDGKMIFEFSGNRLNLTEGNNVIGNYSYVIEANEIVLREDGSEAVFFKYNFDSDTQLSLKQSETVTQNNITYEESQTYVLTKM</sequence>
<gene>
    <name evidence="1" type="ORF">DRW42_05785</name>
</gene>
<dbReference type="Proteomes" id="UP000252081">
    <property type="component" value="Unassembled WGS sequence"/>
</dbReference>
<dbReference type="AlphaFoldDB" id="A0A366L7U0"/>
<keyword evidence="2" id="KW-1185">Reference proteome</keyword>
<evidence type="ECO:0008006" key="3">
    <source>
        <dbReference type="Google" id="ProtNLM"/>
    </source>
</evidence>
<evidence type="ECO:0000313" key="2">
    <source>
        <dbReference type="Proteomes" id="UP000252081"/>
    </source>
</evidence>
<evidence type="ECO:0000313" key="1">
    <source>
        <dbReference type="EMBL" id="RBQ09951.1"/>
    </source>
</evidence>
<proteinExistence type="predicted"/>
<name>A0A366L7U0_9SPHI</name>
<protein>
    <recommendedName>
        <fullName evidence="3">Lipocalin-like domain-containing protein</fullName>
    </recommendedName>
</protein>
<accession>A0A366L7U0</accession>
<dbReference type="EMBL" id="QNQU01000004">
    <property type="protein sequence ID" value="RBQ09951.1"/>
    <property type="molecule type" value="Genomic_DNA"/>
</dbReference>
<comment type="caution">
    <text evidence="1">The sequence shown here is derived from an EMBL/GenBank/DDBJ whole genome shotgun (WGS) entry which is preliminary data.</text>
</comment>
<reference evidence="1 2" key="1">
    <citation type="submission" date="2018-07" db="EMBL/GenBank/DDBJ databases">
        <title>A draft genome of a endophytic bacteria, a new species of Pedobacter.</title>
        <authorList>
            <person name="Zhang Z.D."/>
            <person name="Chen Z.J."/>
        </authorList>
    </citation>
    <scope>NUCLEOTIDE SEQUENCE [LARGE SCALE GENOMIC DNA]</scope>
    <source>
        <strain evidence="1 2">RS10</strain>
    </source>
</reference>
<organism evidence="1 2">
    <name type="scientific">Pedobacter miscanthi</name>
    <dbReference type="NCBI Taxonomy" id="2259170"/>
    <lineage>
        <taxon>Bacteria</taxon>
        <taxon>Pseudomonadati</taxon>
        <taxon>Bacteroidota</taxon>
        <taxon>Sphingobacteriia</taxon>
        <taxon>Sphingobacteriales</taxon>
        <taxon>Sphingobacteriaceae</taxon>
        <taxon>Pedobacter</taxon>
    </lineage>
</organism>